<feature type="domain" description="ABC transmembrane type-1" evidence="8">
    <location>
        <begin position="97"/>
        <end position="327"/>
    </location>
</feature>
<comment type="similarity">
    <text evidence="7">Belongs to the binding-protein-dependent transport system permease family.</text>
</comment>
<feature type="transmembrane region" description="Helical" evidence="7">
    <location>
        <begin position="304"/>
        <end position="330"/>
    </location>
</feature>
<dbReference type="PANTHER" id="PTHR43163">
    <property type="entry name" value="DIPEPTIDE TRANSPORT SYSTEM PERMEASE PROTEIN DPPB-RELATED"/>
    <property type="match status" value="1"/>
</dbReference>
<gene>
    <name evidence="9" type="ordered locus">Desor_2933</name>
</gene>
<feature type="transmembrane region" description="Helical" evidence="7">
    <location>
        <begin position="259"/>
        <end position="284"/>
    </location>
</feature>
<accession>G7WGM5</accession>
<evidence type="ECO:0000313" key="10">
    <source>
        <dbReference type="Proteomes" id="UP000006346"/>
    </source>
</evidence>
<sequence length="341" mass="37219">MNFKKFILHRLLLSIVVIFGLSIVIFCIARIVPGDPARMALGATATEQALATFRVENHLNDPLPMQYVYWIKGVLTGDFGISTMTKRPVAQDMAEFLPATLEVVILAAVFLVMGSVFLGRLAAKHRDSVLDAAVRVFSYAGVAIPGFVLAVLLLLLFGYVWPVIPVLGRLSYGIPVPPHITGMYTLDSLLTGHFSTFWDAFLHILTPALALCAGGMFQEARLVRNAMTENMGKDYLAAMEGYGVPKRLIMNKYLFKPSLIPAVSCMGMDIAALMSNAFLIEVIFGWPGISKYGMNAMLAKDLNAISSVIIIFGTIFVAVNIIVDIIVAYLDPRIRLGGGKQ</sequence>
<feature type="transmembrane region" description="Helical" evidence="7">
    <location>
        <begin position="139"/>
        <end position="161"/>
    </location>
</feature>
<dbReference type="Gene3D" id="1.10.3720.10">
    <property type="entry name" value="MetI-like"/>
    <property type="match status" value="1"/>
</dbReference>
<dbReference type="InterPro" id="IPR045621">
    <property type="entry name" value="BPD_transp_1_N"/>
</dbReference>
<evidence type="ECO:0000256" key="6">
    <source>
        <dbReference type="ARBA" id="ARBA00023136"/>
    </source>
</evidence>
<dbReference type="InterPro" id="IPR000515">
    <property type="entry name" value="MetI-like"/>
</dbReference>
<organism evidence="9 10">
    <name type="scientific">Desulfosporosinus orientis (strain ATCC 19365 / DSM 765 / NCIMB 8382 / VKM B-1628 / Singapore I)</name>
    <name type="common">Desulfotomaculum orientis</name>
    <dbReference type="NCBI Taxonomy" id="768706"/>
    <lineage>
        <taxon>Bacteria</taxon>
        <taxon>Bacillati</taxon>
        <taxon>Bacillota</taxon>
        <taxon>Clostridia</taxon>
        <taxon>Eubacteriales</taxon>
        <taxon>Desulfitobacteriaceae</taxon>
        <taxon>Desulfosporosinus</taxon>
    </lineage>
</organism>
<evidence type="ECO:0000256" key="3">
    <source>
        <dbReference type="ARBA" id="ARBA00022475"/>
    </source>
</evidence>
<evidence type="ECO:0000256" key="4">
    <source>
        <dbReference type="ARBA" id="ARBA00022692"/>
    </source>
</evidence>
<evidence type="ECO:0000256" key="5">
    <source>
        <dbReference type="ARBA" id="ARBA00022989"/>
    </source>
</evidence>
<keyword evidence="6 7" id="KW-0472">Membrane</keyword>
<dbReference type="Proteomes" id="UP000006346">
    <property type="component" value="Chromosome"/>
</dbReference>
<evidence type="ECO:0000313" key="9">
    <source>
        <dbReference type="EMBL" id="AET68461.1"/>
    </source>
</evidence>
<dbReference type="PROSITE" id="PS50928">
    <property type="entry name" value="ABC_TM1"/>
    <property type="match status" value="1"/>
</dbReference>
<dbReference type="EMBL" id="CP003108">
    <property type="protein sequence ID" value="AET68461.1"/>
    <property type="molecule type" value="Genomic_DNA"/>
</dbReference>
<dbReference type="eggNOG" id="COG0601">
    <property type="taxonomic scope" value="Bacteria"/>
</dbReference>
<dbReference type="GO" id="GO:0055085">
    <property type="term" value="P:transmembrane transport"/>
    <property type="evidence" value="ECO:0007669"/>
    <property type="project" value="InterPro"/>
</dbReference>
<dbReference type="InterPro" id="IPR035906">
    <property type="entry name" value="MetI-like_sf"/>
</dbReference>
<dbReference type="HOGENOM" id="CLU_036879_0_3_9"/>
<dbReference type="PANTHER" id="PTHR43163:SF6">
    <property type="entry name" value="DIPEPTIDE TRANSPORT SYSTEM PERMEASE PROTEIN DPPB-RELATED"/>
    <property type="match status" value="1"/>
</dbReference>
<keyword evidence="4 7" id="KW-0812">Transmembrane</keyword>
<feature type="transmembrane region" description="Helical" evidence="7">
    <location>
        <begin position="200"/>
        <end position="217"/>
    </location>
</feature>
<keyword evidence="5 7" id="KW-1133">Transmembrane helix</keyword>
<dbReference type="Pfam" id="PF00528">
    <property type="entry name" value="BPD_transp_1"/>
    <property type="match status" value="1"/>
</dbReference>
<feature type="transmembrane region" description="Helical" evidence="7">
    <location>
        <begin position="12"/>
        <end position="32"/>
    </location>
</feature>
<reference evidence="9 10" key="2">
    <citation type="journal article" date="2012" name="J. Bacteriol.">
        <title>Complete genome sequences of Desulfosporosinus orientis DSM765T, Desulfosporosinus youngiae DSM17734T, Desulfosporosinus meridiei DSM13257T, and Desulfosporosinus acidiphilus DSM22704T.</title>
        <authorList>
            <person name="Pester M."/>
            <person name="Brambilla E."/>
            <person name="Alazard D."/>
            <person name="Rattei T."/>
            <person name="Weinmaier T."/>
            <person name="Han J."/>
            <person name="Lucas S."/>
            <person name="Lapidus A."/>
            <person name="Cheng J.F."/>
            <person name="Goodwin L."/>
            <person name="Pitluck S."/>
            <person name="Peters L."/>
            <person name="Ovchinnikova G."/>
            <person name="Teshima H."/>
            <person name="Detter J.C."/>
            <person name="Han C.S."/>
            <person name="Tapia R."/>
            <person name="Land M.L."/>
            <person name="Hauser L."/>
            <person name="Kyrpides N.C."/>
            <person name="Ivanova N.N."/>
            <person name="Pagani I."/>
            <person name="Huntmann M."/>
            <person name="Wei C.L."/>
            <person name="Davenport K.W."/>
            <person name="Daligault H."/>
            <person name="Chain P.S."/>
            <person name="Chen A."/>
            <person name="Mavromatis K."/>
            <person name="Markowitz V."/>
            <person name="Szeto E."/>
            <person name="Mikhailova N."/>
            <person name="Pati A."/>
            <person name="Wagner M."/>
            <person name="Woyke T."/>
            <person name="Ollivier B."/>
            <person name="Klenk H.P."/>
            <person name="Spring S."/>
            <person name="Loy A."/>
        </authorList>
    </citation>
    <scope>NUCLEOTIDE SEQUENCE [LARGE SCALE GENOMIC DNA]</scope>
    <source>
        <strain evidence="10">ATCC 19365 / DSM 765 / NCIMB 8382 / VKM B-1628</strain>
    </source>
</reference>
<dbReference type="PATRIC" id="fig|768706.3.peg.2945"/>
<reference evidence="10" key="1">
    <citation type="submission" date="2011-11" db="EMBL/GenBank/DDBJ databases">
        <title>Complete sequence of Desulfosporosinus orientis DSM 765.</title>
        <authorList>
            <person name="Lucas S."/>
            <person name="Han J."/>
            <person name="Lapidus A."/>
            <person name="Cheng J.-F."/>
            <person name="Goodwin L."/>
            <person name="Pitluck S."/>
            <person name="Peters L."/>
            <person name="Ovchinnikova G."/>
            <person name="Teshima H."/>
            <person name="Detter J.C."/>
            <person name="Han C."/>
            <person name="Tapia R."/>
            <person name="Land M."/>
            <person name="Hauser L."/>
            <person name="Kyrpides N."/>
            <person name="Ivanova N."/>
            <person name="Pagani I."/>
            <person name="Pester M."/>
            <person name="Spring S."/>
            <person name="Ollivier B."/>
            <person name="Rattei T."/>
            <person name="Klenk H.-P."/>
            <person name="Wagner M."/>
            <person name="Loy A."/>
            <person name="Woyke T."/>
        </authorList>
    </citation>
    <scope>NUCLEOTIDE SEQUENCE [LARGE SCALE GENOMIC DNA]</scope>
    <source>
        <strain evidence="10">ATCC 19365 / DSM 765 / NCIMB 8382 / VKM B-1628</strain>
    </source>
</reference>
<evidence type="ECO:0000256" key="7">
    <source>
        <dbReference type="RuleBase" id="RU363032"/>
    </source>
</evidence>
<dbReference type="CDD" id="cd06261">
    <property type="entry name" value="TM_PBP2"/>
    <property type="match status" value="1"/>
</dbReference>
<dbReference type="OrthoDB" id="9773221at2"/>
<proteinExistence type="inferred from homology"/>
<keyword evidence="10" id="KW-1185">Reference proteome</keyword>
<dbReference type="AlphaFoldDB" id="G7WGM5"/>
<dbReference type="RefSeq" id="WP_014185269.1">
    <property type="nucleotide sequence ID" value="NC_016584.1"/>
</dbReference>
<evidence type="ECO:0000259" key="8">
    <source>
        <dbReference type="PROSITE" id="PS50928"/>
    </source>
</evidence>
<comment type="subcellular location">
    <subcellularLocation>
        <location evidence="1 7">Cell membrane</location>
        <topology evidence="1 7">Multi-pass membrane protein</topology>
    </subcellularLocation>
</comment>
<protein>
    <submittedName>
        <fullName evidence="9">ABC-type dipeptide/oligopeptide/nickel transport system, permease component</fullName>
    </submittedName>
</protein>
<keyword evidence="3" id="KW-1003">Cell membrane</keyword>
<dbReference type="Pfam" id="PF19300">
    <property type="entry name" value="BPD_transp_1_N"/>
    <property type="match status" value="1"/>
</dbReference>
<dbReference type="GO" id="GO:0005886">
    <property type="term" value="C:plasma membrane"/>
    <property type="evidence" value="ECO:0007669"/>
    <property type="project" value="UniProtKB-SubCell"/>
</dbReference>
<keyword evidence="2 7" id="KW-0813">Transport</keyword>
<evidence type="ECO:0000256" key="1">
    <source>
        <dbReference type="ARBA" id="ARBA00004651"/>
    </source>
</evidence>
<dbReference type="SUPFAM" id="SSF161098">
    <property type="entry name" value="MetI-like"/>
    <property type="match status" value="1"/>
</dbReference>
<feature type="transmembrane region" description="Helical" evidence="7">
    <location>
        <begin position="96"/>
        <end position="118"/>
    </location>
</feature>
<name>G7WGM5_DESOD</name>
<evidence type="ECO:0000256" key="2">
    <source>
        <dbReference type="ARBA" id="ARBA00022448"/>
    </source>
</evidence>
<dbReference type="STRING" id="768706.Desor_2933"/>
<dbReference type="KEGG" id="dor:Desor_2933"/>